<comment type="caution">
    <text evidence="2">The sequence shown here is derived from an EMBL/GenBank/DDBJ whole genome shotgun (WGS) entry which is preliminary data.</text>
</comment>
<evidence type="ECO:0000259" key="1">
    <source>
        <dbReference type="Pfam" id="PF20150"/>
    </source>
</evidence>
<dbReference type="Pfam" id="PF20150">
    <property type="entry name" value="2EXR"/>
    <property type="match status" value="1"/>
</dbReference>
<dbReference type="OrthoDB" id="3473305at2759"/>
<organism evidence="2 3">
    <name type="scientific">Fusarium heterosporum</name>
    <dbReference type="NCBI Taxonomy" id="42747"/>
    <lineage>
        <taxon>Eukaryota</taxon>
        <taxon>Fungi</taxon>
        <taxon>Dikarya</taxon>
        <taxon>Ascomycota</taxon>
        <taxon>Pezizomycotina</taxon>
        <taxon>Sordariomycetes</taxon>
        <taxon>Hypocreomycetidae</taxon>
        <taxon>Hypocreales</taxon>
        <taxon>Nectriaceae</taxon>
        <taxon>Fusarium</taxon>
        <taxon>Fusarium heterosporum species complex</taxon>
    </lineage>
</organism>
<keyword evidence="3" id="KW-1185">Reference proteome</keyword>
<dbReference type="PANTHER" id="PTHR35910">
    <property type="entry name" value="2EXR DOMAIN-CONTAINING PROTEIN"/>
    <property type="match status" value="1"/>
</dbReference>
<dbReference type="EMBL" id="JAAGWQ010000181">
    <property type="protein sequence ID" value="KAF5661304.1"/>
    <property type="molecule type" value="Genomic_DNA"/>
</dbReference>
<dbReference type="PANTHER" id="PTHR35910:SF1">
    <property type="entry name" value="2EXR DOMAIN-CONTAINING PROTEIN"/>
    <property type="match status" value="1"/>
</dbReference>
<reference evidence="2 3" key="1">
    <citation type="submission" date="2020-05" db="EMBL/GenBank/DDBJ databases">
        <title>Identification and distribution of gene clusters putatively required for synthesis of sphingolipid metabolism inhibitors in phylogenetically diverse species of the filamentous fungus Fusarium.</title>
        <authorList>
            <person name="Kim H.-S."/>
            <person name="Busman M."/>
            <person name="Brown D.W."/>
            <person name="Divon H."/>
            <person name="Uhlig S."/>
            <person name="Proctor R.H."/>
        </authorList>
    </citation>
    <scope>NUCLEOTIDE SEQUENCE [LARGE SCALE GENOMIC DNA]</scope>
    <source>
        <strain evidence="2 3">NRRL 20693</strain>
    </source>
</reference>
<gene>
    <name evidence="2" type="ORF">FHETE_8538</name>
</gene>
<sequence length="262" mass="31098">MSSSFPQFSKLPSEVRAAIWEAAIPPKAGIYMYSKQRPSDRLEERAQELKQQHRVQVPDHTERFYNTCKEARQAVQYWLKKNKIECNYQEETKSRVFSRDFDVDLDLFYVPRERWQTFLIDVMEESDENENDTEDKASATHIVSNIKRLALPAFTAYYSISNLAALLDWTKKLEVIYVVWDKLPKMEGVWDIASYPDPEDTVSIHHFDERTGREFKDEGTLEELYDEMEDMWSTSEINPEFWDEDEEKLRVPHIHVRVKRSA</sequence>
<name>A0A8H5T2C2_FUSHE</name>
<dbReference type="InterPro" id="IPR045518">
    <property type="entry name" value="2EXR"/>
</dbReference>
<protein>
    <recommendedName>
        <fullName evidence="1">2EXR domain-containing protein</fullName>
    </recommendedName>
</protein>
<evidence type="ECO:0000313" key="2">
    <source>
        <dbReference type="EMBL" id="KAF5661304.1"/>
    </source>
</evidence>
<accession>A0A8H5T2C2</accession>
<proteinExistence type="predicted"/>
<dbReference type="AlphaFoldDB" id="A0A8H5T2C2"/>
<evidence type="ECO:0000313" key="3">
    <source>
        <dbReference type="Proteomes" id="UP000567885"/>
    </source>
</evidence>
<dbReference type="Proteomes" id="UP000567885">
    <property type="component" value="Unassembled WGS sequence"/>
</dbReference>
<feature type="domain" description="2EXR" evidence="1">
    <location>
        <begin position="5"/>
        <end position="103"/>
    </location>
</feature>